<keyword evidence="3" id="KW-0645">Protease</keyword>
<accession>A0A8J7Z725</accession>
<dbReference type="PANTHER" id="PTHR43592">
    <property type="entry name" value="CAAX AMINO TERMINAL PROTEASE"/>
    <property type="match status" value="1"/>
</dbReference>
<dbReference type="RefSeq" id="WP_162423116.1">
    <property type="nucleotide sequence ID" value="NZ_WVIE01000009.1"/>
</dbReference>
<gene>
    <name evidence="3" type="ORF">GS601_09940</name>
</gene>
<feature type="transmembrane region" description="Helical" evidence="1">
    <location>
        <begin position="17"/>
        <end position="35"/>
    </location>
</feature>
<dbReference type="InterPro" id="IPR003675">
    <property type="entry name" value="Rce1/LyrA-like_dom"/>
</dbReference>
<proteinExistence type="predicted"/>
<feature type="transmembrane region" description="Helical" evidence="1">
    <location>
        <begin position="251"/>
        <end position="271"/>
    </location>
</feature>
<feature type="transmembrane region" description="Helical" evidence="1">
    <location>
        <begin position="213"/>
        <end position="231"/>
    </location>
</feature>
<sequence>MKPNFTQIAQFPTPARIGLFVVMLLLMWVPIALPIDWFVSATYGNTEAARNLVTILTMPLLYAEFVLLVVLWGRFVYGQTNLFKRYGFRQPRKNLRDVVRGVSVGLLSLLLMFVLQSAFGWVVWQFPQPTFARIFLEGAGVAIAYGVAEELLFRGWLLDELQRGYSAQTALLTSSIIYAALHCIRPLQESIQFPALIILGLILVWAKRLTQGRLGLSIGFHAGLIWGYYIVNVGQLVTYSDQVPEWVTGIGRNPLAGIVGIFSLGAIALWIRGAARRQGRVGMS</sequence>
<keyword evidence="1" id="KW-0472">Membrane</keyword>
<feature type="transmembrane region" description="Helical" evidence="1">
    <location>
        <begin position="98"/>
        <end position="124"/>
    </location>
</feature>
<name>A0A8J7Z725_9CYAN</name>
<dbReference type="EMBL" id="WVIE01000009">
    <property type="protein sequence ID" value="NDJ17608.1"/>
    <property type="molecule type" value="Genomic_DNA"/>
</dbReference>
<reference evidence="3" key="1">
    <citation type="submission" date="2019-12" db="EMBL/GenBank/DDBJ databases">
        <title>High-Quality draft genome sequences of three cyanobacteria isolated from the limestone walls of the Old Cathedral of Coimbra.</title>
        <authorList>
            <person name="Tiago I."/>
            <person name="Soares F."/>
            <person name="Portugal A."/>
        </authorList>
    </citation>
    <scope>NUCLEOTIDE SEQUENCE</scope>
    <source>
        <strain evidence="3">A</strain>
    </source>
</reference>
<dbReference type="Proteomes" id="UP000646053">
    <property type="component" value="Unassembled WGS sequence"/>
</dbReference>
<evidence type="ECO:0000313" key="4">
    <source>
        <dbReference type="Proteomes" id="UP000646053"/>
    </source>
</evidence>
<protein>
    <submittedName>
        <fullName evidence="3">CPBP family intramembrane metalloprotease</fullName>
    </submittedName>
</protein>
<keyword evidence="1" id="KW-1133">Transmembrane helix</keyword>
<comment type="caution">
    <text evidence="3">The sequence shown here is derived from an EMBL/GenBank/DDBJ whole genome shotgun (WGS) entry which is preliminary data.</text>
</comment>
<feature type="transmembrane region" description="Helical" evidence="1">
    <location>
        <begin position="165"/>
        <end position="184"/>
    </location>
</feature>
<feature type="transmembrane region" description="Helical" evidence="1">
    <location>
        <begin position="55"/>
        <end position="77"/>
    </location>
</feature>
<keyword evidence="4" id="KW-1185">Reference proteome</keyword>
<dbReference type="PANTHER" id="PTHR43592:SF20">
    <property type="entry name" value="ALPHA_BETA-HYDROLASES SUPERFAMILY PROTEIN"/>
    <property type="match status" value="1"/>
</dbReference>
<dbReference type="Pfam" id="PF02517">
    <property type="entry name" value="Rce1-like"/>
    <property type="match status" value="1"/>
</dbReference>
<evidence type="ECO:0000259" key="2">
    <source>
        <dbReference type="Pfam" id="PF02517"/>
    </source>
</evidence>
<evidence type="ECO:0000256" key="1">
    <source>
        <dbReference type="SAM" id="Phobius"/>
    </source>
</evidence>
<keyword evidence="3" id="KW-0378">Hydrolase</keyword>
<keyword evidence="1" id="KW-0812">Transmembrane</keyword>
<keyword evidence="3" id="KW-0482">Metalloprotease</keyword>
<dbReference type="GO" id="GO:0004175">
    <property type="term" value="F:endopeptidase activity"/>
    <property type="evidence" value="ECO:0007669"/>
    <property type="project" value="UniProtKB-ARBA"/>
</dbReference>
<evidence type="ECO:0000313" key="3">
    <source>
        <dbReference type="EMBL" id="NDJ17608.1"/>
    </source>
</evidence>
<feature type="transmembrane region" description="Helical" evidence="1">
    <location>
        <begin position="190"/>
        <end position="206"/>
    </location>
</feature>
<dbReference type="GO" id="GO:0080120">
    <property type="term" value="P:CAAX-box protein maturation"/>
    <property type="evidence" value="ECO:0007669"/>
    <property type="project" value="UniProtKB-ARBA"/>
</dbReference>
<organism evidence="3 4">
    <name type="scientific">Myxacorys almedinensis A</name>
    <dbReference type="NCBI Taxonomy" id="2690445"/>
    <lineage>
        <taxon>Bacteria</taxon>
        <taxon>Bacillati</taxon>
        <taxon>Cyanobacteriota</taxon>
        <taxon>Cyanophyceae</taxon>
        <taxon>Leptolyngbyales</taxon>
        <taxon>Leptolyngbyaceae</taxon>
        <taxon>Myxacorys</taxon>
        <taxon>Myxacorys almedinensis</taxon>
    </lineage>
</organism>
<feature type="transmembrane region" description="Helical" evidence="1">
    <location>
        <begin position="130"/>
        <end position="153"/>
    </location>
</feature>
<feature type="domain" description="CAAX prenyl protease 2/Lysostaphin resistance protein A-like" evidence="2">
    <location>
        <begin position="136"/>
        <end position="223"/>
    </location>
</feature>
<dbReference type="AlphaFoldDB" id="A0A8J7Z725"/>
<dbReference type="GO" id="GO:0008237">
    <property type="term" value="F:metallopeptidase activity"/>
    <property type="evidence" value="ECO:0007669"/>
    <property type="project" value="UniProtKB-KW"/>
</dbReference>